<comment type="caution">
    <text evidence="1">The sequence shown here is derived from an EMBL/GenBank/DDBJ whole genome shotgun (WGS) entry which is preliminary data.</text>
</comment>
<sequence>MERGDLYQMMGLINLDADCHDQFKTPYPEVGEIRGDQIDRWLAANSDVTNWIILDDESDFHDHQKPRLIQTSMEDGILLSHFTQAENVIERIFQPCDNPNPQET</sequence>
<evidence type="ECO:0000313" key="2">
    <source>
        <dbReference type="Proteomes" id="UP000637980"/>
    </source>
</evidence>
<name>A0ABQ3ECG7_9HYPH</name>
<proteinExistence type="predicted"/>
<reference evidence="2" key="1">
    <citation type="journal article" date="2019" name="Int. J. Syst. Evol. Microbiol.">
        <title>The Global Catalogue of Microorganisms (GCM) 10K type strain sequencing project: providing services to taxonomists for standard genome sequencing and annotation.</title>
        <authorList>
            <consortium name="The Broad Institute Genomics Platform"/>
            <consortium name="The Broad Institute Genome Sequencing Center for Infectious Disease"/>
            <person name="Wu L."/>
            <person name="Ma J."/>
        </authorList>
    </citation>
    <scope>NUCLEOTIDE SEQUENCE [LARGE SCALE GENOMIC DNA]</scope>
    <source>
        <strain evidence="2">KCTC 12861</strain>
    </source>
</reference>
<protein>
    <submittedName>
        <fullName evidence="1">Uncharacterized protein</fullName>
    </submittedName>
</protein>
<evidence type="ECO:0000313" key="1">
    <source>
        <dbReference type="EMBL" id="GHB33672.1"/>
    </source>
</evidence>
<gene>
    <name evidence="1" type="ORF">GCM10007094_23080</name>
</gene>
<accession>A0ABQ3ECG7</accession>
<dbReference type="EMBL" id="BMXE01000004">
    <property type="protein sequence ID" value="GHB33672.1"/>
    <property type="molecule type" value="Genomic_DNA"/>
</dbReference>
<dbReference type="Pfam" id="PF18143">
    <property type="entry name" value="HAD_SAK_2"/>
    <property type="match status" value="1"/>
</dbReference>
<keyword evidence="2" id="KW-1185">Reference proteome</keyword>
<organism evidence="1 2">
    <name type="scientific">Pseudovibrio japonicus</name>
    <dbReference type="NCBI Taxonomy" id="366534"/>
    <lineage>
        <taxon>Bacteria</taxon>
        <taxon>Pseudomonadati</taxon>
        <taxon>Pseudomonadota</taxon>
        <taxon>Alphaproteobacteria</taxon>
        <taxon>Hyphomicrobiales</taxon>
        <taxon>Stappiaceae</taxon>
        <taxon>Pseudovibrio</taxon>
    </lineage>
</organism>
<dbReference type="Proteomes" id="UP000637980">
    <property type="component" value="Unassembled WGS sequence"/>
</dbReference>